<dbReference type="EMBL" id="BTSX01000001">
    <property type="protein sequence ID" value="GMS77923.1"/>
    <property type="molecule type" value="Genomic_DNA"/>
</dbReference>
<dbReference type="Proteomes" id="UP001432027">
    <property type="component" value="Unassembled WGS sequence"/>
</dbReference>
<feature type="non-terminal residue" evidence="2">
    <location>
        <position position="1"/>
    </location>
</feature>
<feature type="domain" description="C2H2-type" evidence="1">
    <location>
        <begin position="22"/>
        <end position="44"/>
    </location>
</feature>
<reference evidence="2" key="1">
    <citation type="submission" date="2023-10" db="EMBL/GenBank/DDBJ databases">
        <title>Genome assembly of Pristionchus species.</title>
        <authorList>
            <person name="Yoshida K."/>
            <person name="Sommer R.J."/>
        </authorList>
    </citation>
    <scope>NUCLEOTIDE SEQUENCE</scope>
    <source>
        <strain evidence="2">RS0144</strain>
    </source>
</reference>
<evidence type="ECO:0000259" key="1">
    <source>
        <dbReference type="PROSITE" id="PS00028"/>
    </source>
</evidence>
<name>A0AAV5SBE7_9BILA</name>
<accession>A0AAV5SBE7</accession>
<dbReference type="SMART" id="SM00355">
    <property type="entry name" value="ZnF_C2H2"/>
    <property type="match status" value="2"/>
</dbReference>
<sequence>SHIVSPIRIRGSPHHSILMVKCPYVNCEADFDTVQRLDAHKTLHYAGQQLMCKYCRSSPSFSSYANAKRHYSNTHDLFNAGIHSNMVNAVVVLPRHPVNSPEYQEELERTLERVRNENYYRSEDEQQMVVWPEGDYSYERLVKLVVVDGAVLVEVKWPRPWYFSSCEPLSSIHADDPNVTDLLERMAESDREFFTESVNEQIRRQWMVDMSGIFYAIDEREIIRCLSPQL</sequence>
<evidence type="ECO:0000313" key="3">
    <source>
        <dbReference type="Proteomes" id="UP001432027"/>
    </source>
</evidence>
<protein>
    <recommendedName>
        <fullName evidence="1">C2H2-type domain-containing protein</fullName>
    </recommendedName>
</protein>
<dbReference type="InterPro" id="IPR013087">
    <property type="entry name" value="Znf_C2H2_type"/>
</dbReference>
<dbReference type="AlphaFoldDB" id="A0AAV5SBE7"/>
<organism evidence="2 3">
    <name type="scientific">Pristionchus entomophagus</name>
    <dbReference type="NCBI Taxonomy" id="358040"/>
    <lineage>
        <taxon>Eukaryota</taxon>
        <taxon>Metazoa</taxon>
        <taxon>Ecdysozoa</taxon>
        <taxon>Nematoda</taxon>
        <taxon>Chromadorea</taxon>
        <taxon>Rhabditida</taxon>
        <taxon>Rhabditina</taxon>
        <taxon>Diplogasteromorpha</taxon>
        <taxon>Diplogasteroidea</taxon>
        <taxon>Neodiplogasteridae</taxon>
        <taxon>Pristionchus</taxon>
    </lineage>
</organism>
<dbReference type="PROSITE" id="PS00028">
    <property type="entry name" value="ZINC_FINGER_C2H2_1"/>
    <property type="match status" value="1"/>
</dbReference>
<keyword evidence="3" id="KW-1185">Reference proteome</keyword>
<dbReference type="Gene3D" id="3.30.160.60">
    <property type="entry name" value="Classic Zinc Finger"/>
    <property type="match status" value="1"/>
</dbReference>
<comment type="caution">
    <text evidence="2">The sequence shown here is derived from an EMBL/GenBank/DDBJ whole genome shotgun (WGS) entry which is preliminary data.</text>
</comment>
<gene>
    <name evidence="2" type="ORF">PENTCL1PPCAC_98</name>
</gene>
<evidence type="ECO:0000313" key="2">
    <source>
        <dbReference type="EMBL" id="GMS77923.1"/>
    </source>
</evidence>
<proteinExistence type="predicted"/>